<dbReference type="Proteomes" id="UP001589609">
    <property type="component" value="Unassembled WGS sequence"/>
</dbReference>
<sequence length="78" mass="8885">MQIYKLSELDRYEKFFLYVLKDMNADKKPVALNYDKIAELIGASRATGRKAVKNLAALGYIRIAKGGGRTANEYWLKL</sequence>
<evidence type="ECO:0000313" key="1">
    <source>
        <dbReference type="EMBL" id="MFB9757192.1"/>
    </source>
</evidence>
<evidence type="ECO:0000313" key="2">
    <source>
        <dbReference type="Proteomes" id="UP001589609"/>
    </source>
</evidence>
<reference evidence="1 2" key="1">
    <citation type="submission" date="2024-09" db="EMBL/GenBank/DDBJ databases">
        <authorList>
            <person name="Sun Q."/>
            <person name="Mori K."/>
        </authorList>
    </citation>
    <scope>NUCLEOTIDE SEQUENCE [LARGE SCALE GENOMIC DNA]</scope>
    <source>
        <strain evidence="1 2">JCM 11201</strain>
    </source>
</reference>
<comment type="caution">
    <text evidence="1">The sequence shown here is derived from an EMBL/GenBank/DDBJ whole genome shotgun (WGS) entry which is preliminary data.</text>
</comment>
<dbReference type="Gene3D" id="1.10.10.10">
    <property type="entry name" value="Winged helix-like DNA-binding domain superfamily/Winged helix DNA-binding domain"/>
    <property type="match status" value="1"/>
</dbReference>
<dbReference type="SUPFAM" id="SSF46785">
    <property type="entry name" value="Winged helix' DNA-binding domain"/>
    <property type="match status" value="1"/>
</dbReference>
<dbReference type="EMBL" id="JBHMAF010000007">
    <property type="protein sequence ID" value="MFB9757192.1"/>
    <property type="molecule type" value="Genomic_DNA"/>
</dbReference>
<dbReference type="InterPro" id="IPR036388">
    <property type="entry name" value="WH-like_DNA-bd_sf"/>
</dbReference>
<accession>A0ABV5WA01</accession>
<protein>
    <submittedName>
        <fullName evidence="1">Uncharacterized protein</fullName>
    </submittedName>
</protein>
<keyword evidence="2" id="KW-1185">Reference proteome</keyword>
<organism evidence="1 2">
    <name type="scientific">Ectobacillus funiculus</name>
    <dbReference type="NCBI Taxonomy" id="137993"/>
    <lineage>
        <taxon>Bacteria</taxon>
        <taxon>Bacillati</taxon>
        <taxon>Bacillota</taxon>
        <taxon>Bacilli</taxon>
        <taxon>Bacillales</taxon>
        <taxon>Bacillaceae</taxon>
        <taxon>Ectobacillus</taxon>
    </lineage>
</organism>
<dbReference type="RefSeq" id="WP_379947503.1">
    <property type="nucleotide sequence ID" value="NZ_JBHMAF010000007.1"/>
</dbReference>
<name>A0ABV5WA01_9BACI</name>
<dbReference type="InterPro" id="IPR036390">
    <property type="entry name" value="WH_DNA-bd_sf"/>
</dbReference>
<gene>
    <name evidence="1" type="ORF">ACFFMS_01310</name>
</gene>
<proteinExistence type="predicted"/>